<sequence length="149" mass="16342">MHYKGKNHAKKLKSIGTGTGPEVFECKICCVTVTAQEHLTAHLNGARHKLQVRKLDTTEIYRGGGLRGRGRGLGFRGKGRGGRGVGKVNDGDWRPLQEERPNRGTGFRGRGHTSGDLPWRGAGFKRRGGDDGLPYRGGFGPQFSKRARF</sequence>
<protein>
    <recommendedName>
        <fullName evidence="2">C2H2-type domain-containing protein</fullName>
    </recommendedName>
</protein>
<dbReference type="AlphaFoldDB" id="A0A0B6ZYS0"/>
<accession>A0A0B6ZYS0</accession>
<dbReference type="SUPFAM" id="SSF57667">
    <property type="entry name" value="beta-beta-alpha zinc fingers"/>
    <property type="match status" value="1"/>
</dbReference>
<evidence type="ECO:0000259" key="2">
    <source>
        <dbReference type="PROSITE" id="PS00028"/>
    </source>
</evidence>
<name>A0A0B6ZYS0_9EUPU</name>
<feature type="compositionally biased region" description="Basic and acidic residues" evidence="1">
    <location>
        <begin position="89"/>
        <end position="102"/>
    </location>
</feature>
<dbReference type="EMBL" id="HACG01026888">
    <property type="protein sequence ID" value="CEK73753.1"/>
    <property type="molecule type" value="Transcribed_RNA"/>
</dbReference>
<dbReference type="InterPro" id="IPR013087">
    <property type="entry name" value="Znf_C2H2_type"/>
</dbReference>
<feature type="domain" description="C2H2-type" evidence="2">
    <location>
        <begin position="26"/>
        <end position="48"/>
    </location>
</feature>
<gene>
    <name evidence="3" type="primary">ORF88101</name>
</gene>
<dbReference type="Gene3D" id="3.30.160.60">
    <property type="entry name" value="Classic Zinc Finger"/>
    <property type="match status" value="1"/>
</dbReference>
<dbReference type="InterPro" id="IPR036236">
    <property type="entry name" value="Znf_C2H2_sf"/>
</dbReference>
<feature type="region of interest" description="Disordered" evidence="1">
    <location>
        <begin position="72"/>
        <end position="149"/>
    </location>
</feature>
<evidence type="ECO:0000256" key="1">
    <source>
        <dbReference type="SAM" id="MobiDB-lite"/>
    </source>
</evidence>
<organism evidence="3">
    <name type="scientific">Arion vulgaris</name>
    <dbReference type="NCBI Taxonomy" id="1028688"/>
    <lineage>
        <taxon>Eukaryota</taxon>
        <taxon>Metazoa</taxon>
        <taxon>Spiralia</taxon>
        <taxon>Lophotrochozoa</taxon>
        <taxon>Mollusca</taxon>
        <taxon>Gastropoda</taxon>
        <taxon>Heterobranchia</taxon>
        <taxon>Euthyneura</taxon>
        <taxon>Panpulmonata</taxon>
        <taxon>Eupulmonata</taxon>
        <taxon>Stylommatophora</taxon>
        <taxon>Helicina</taxon>
        <taxon>Arionoidea</taxon>
        <taxon>Arionidae</taxon>
        <taxon>Arion</taxon>
    </lineage>
</organism>
<dbReference type="PROSITE" id="PS00028">
    <property type="entry name" value="ZINC_FINGER_C2H2_1"/>
    <property type="match status" value="1"/>
</dbReference>
<reference evidence="3" key="1">
    <citation type="submission" date="2014-12" db="EMBL/GenBank/DDBJ databases">
        <title>Insight into the proteome of Arion vulgaris.</title>
        <authorList>
            <person name="Aradska J."/>
            <person name="Bulat T."/>
            <person name="Smidak R."/>
            <person name="Sarate P."/>
            <person name="Gangsoo J."/>
            <person name="Sialana F."/>
            <person name="Bilban M."/>
            <person name="Lubec G."/>
        </authorList>
    </citation>
    <scope>NUCLEOTIDE SEQUENCE</scope>
    <source>
        <tissue evidence="3">Skin</tissue>
    </source>
</reference>
<evidence type="ECO:0000313" key="3">
    <source>
        <dbReference type="EMBL" id="CEK73753.1"/>
    </source>
</evidence>
<dbReference type="Pfam" id="PF12874">
    <property type="entry name" value="zf-met"/>
    <property type="match status" value="1"/>
</dbReference>
<proteinExistence type="predicted"/>